<proteinExistence type="predicted"/>
<protein>
    <submittedName>
        <fullName evidence="2">Uncharacterized protein</fullName>
    </submittedName>
</protein>
<sequence>MVVFLHWCICIVFTTSLASSQSVEFLGNITIDSVSSQPEVYNTSFRDVISVKISQEAVITYSFLANATVNDGSRFNHSMSLTISAGSHLLIKEDCKIYYISPISEEEKLDCIKYNDSVLLVDLQRFGNLSHFIIYGKYNVVTNNSVPGPVRSFVSLKPLGEATKEMKGLSIFSEVALQTWPGFSISSPVPDILHLKNTTTVAVNVTDLSGSLADSYLKMYMPTTCENCKEFEAQMSAVRVDLEHPSDISGKAIYVSETRTTENDAAIYLFDEANEEDSSKSLQFNAISKLQDYRSFRSGDILEHVYGLKFKDEFIWIGKTNMTVFDDQNQNIPFLEMSMFEYSNYEKFGEVSKKICIYLDHSSNSTGSAYDIMAILYFPPDVGFVKYSQYLQNIIKTPEKSIDIDGKTVKFNIPRMAFVHWSRIYFNVSYTINGSRQDGQRFMSILYEVVYKGWNDTDDRSSELRALTFVNGEPTKEETRYCPCPWNKKQKCACCKPGWCLCSVSKNPDMCGPCKSPCVCYSEIPGYRRPSTLSYGGTAISCGEIEPLQSYLKYRAISCQITQKGKRAMDLPPLVSTILGVDTKTNYLYGVGNNGKGYVQSEDEGQTWSSVPPNVYEKAQRSSSFKKALLK</sequence>
<dbReference type="Proteomes" id="UP000005408">
    <property type="component" value="Unassembled WGS sequence"/>
</dbReference>
<keyword evidence="3" id="KW-1185">Reference proteome</keyword>
<feature type="signal peptide" evidence="1">
    <location>
        <begin position="1"/>
        <end position="20"/>
    </location>
</feature>
<evidence type="ECO:0000313" key="2">
    <source>
        <dbReference type="EnsemblMetazoa" id="G35039.1:cds"/>
    </source>
</evidence>
<name>A0A8W8MRT5_MAGGI</name>
<keyword evidence="1" id="KW-0732">Signal</keyword>
<organism evidence="2 3">
    <name type="scientific">Magallana gigas</name>
    <name type="common">Pacific oyster</name>
    <name type="synonym">Crassostrea gigas</name>
    <dbReference type="NCBI Taxonomy" id="29159"/>
    <lineage>
        <taxon>Eukaryota</taxon>
        <taxon>Metazoa</taxon>
        <taxon>Spiralia</taxon>
        <taxon>Lophotrochozoa</taxon>
        <taxon>Mollusca</taxon>
        <taxon>Bivalvia</taxon>
        <taxon>Autobranchia</taxon>
        <taxon>Pteriomorphia</taxon>
        <taxon>Ostreida</taxon>
        <taxon>Ostreoidea</taxon>
        <taxon>Ostreidae</taxon>
        <taxon>Magallana</taxon>
    </lineage>
</organism>
<reference evidence="2" key="1">
    <citation type="submission" date="2022-08" db="UniProtKB">
        <authorList>
            <consortium name="EnsemblMetazoa"/>
        </authorList>
    </citation>
    <scope>IDENTIFICATION</scope>
    <source>
        <strain evidence="2">05x7-T-G4-1.051#20</strain>
    </source>
</reference>
<evidence type="ECO:0000256" key="1">
    <source>
        <dbReference type="SAM" id="SignalP"/>
    </source>
</evidence>
<dbReference type="EnsemblMetazoa" id="G35039.1">
    <property type="protein sequence ID" value="G35039.1:cds"/>
    <property type="gene ID" value="G35039"/>
</dbReference>
<accession>A0A8W8MRT5</accession>
<evidence type="ECO:0000313" key="3">
    <source>
        <dbReference type="Proteomes" id="UP000005408"/>
    </source>
</evidence>
<dbReference type="AlphaFoldDB" id="A0A8W8MRT5"/>
<feature type="chain" id="PRO_5036454965" evidence="1">
    <location>
        <begin position="21"/>
        <end position="631"/>
    </location>
</feature>